<reference evidence="2" key="1">
    <citation type="submission" date="2016-05" db="EMBL/GenBank/DDBJ databases">
        <title>Comparative genomics of biotechnologically important yeasts.</title>
        <authorList>
            <consortium name="DOE Joint Genome Institute"/>
            <person name="Riley R."/>
            <person name="Haridas S."/>
            <person name="Wolfe K.H."/>
            <person name="Lopes M.R."/>
            <person name="Hittinger C.T."/>
            <person name="Goker M."/>
            <person name="Salamov A."/>
            <person name="Wisecaver J."/>
            <person name="Long T.M."/>
            <person name="Aerts A.L."/>
            <person name="Barry K."/>
            <person name="Choi C."/>
            <person name="Clum A."/>
            <person name="Coughlan A.Y."/>
            <person name="Deshpande S."/>
            <person name="Douglass A.P."/>
            <person name="Hanson S.J."/>
            <person name="Klenk H.-P."/>
            <person name="Labutti K."/>
            <person name="Lapidus A."/>
            <person name="Lindquist E."/>
            <person name="Lipzen A."/>
            <person name="Meier-Kolthoff J.P."/>
            <person name="Ohm R.A."/>
            <person name="Otillar R.P."/>
            <person name="Pangilinan J."/>
            <person name="Peng Y."/>
            <person name="Rokas A."/>
            <person name="Rosa C.A."/>
            <person name="Scheuner C."/>
            <person name="Sibirny A.A."/>
            <person name="Slot J.C."/>
            <person name="Stielow J.B."/>
            <person name="Sun H."/>
            <person name="Kurtzman C.P."/>
            <person name="Blackwell M."/>
            <person name="Grigoriev I.V."/>
            <person name="Jeffries T.W."/>
        </authorList>
    </citation>
    <scope>NUCLEOTIDE SEQUENCE [LARGE SCALE GENOMIC DNA]</scope>
    <source>
        <strain evidence="2">NRRL Y-17324</strain>
    </source>
</reference>
<dbReference type="AlphaFoldDB" id="A0A1E4SCG9"/>
<dbReference type="Proteomes" id="UP000094285">
    <property type="component" value="Unassembled WGS sequence"/>
</dbReference>
<sequence>MMLPSVIGHTTDPSHCVRRRLARVLTGLAAPREVVSLRCQLGEKPGTAMISVPLVPREPLSMATPDPVILMPDGPCEIQGLISGLVHISWWCEHGLRPARGRWPCQRYHHHPEPAAAAPHTMAAGGQGGRLGCTLARFSPCRVWC</sequence>
<dbReference type="GeneID" id="30982473"/>
<organism evidence="1 2">
    <name type="scientific">Suhomyces tanzawaensis NRRL Y-17324</name>
    <dbReference type="NCBI Taxonomy" id="984487"/>
    <lineage>
        <taxon>Eukaryota</taxon>
        <taxon>Fungi</taxon>
        <taxon>Dikarya</taxon>
        <taxon>Ascomycota</taxon>
        <taxon>Saccharomycotina</taxon>
        <taxon>Pichiomycetes</taxon>
        <taxon>Debaryomycetaceae</taxon>
        <taxon>Suhomyces</taxon>
    </lineage>
</organism>
<dbReference type="EMBL" id="KV453915">
    <property type="protein sequence ID" value="ODV77217.1"/>
    <property type="molecule type" value="Genomic_DNA"/>
</dbReference>
<accession>A0A1E4SCG9</accession>
<keyword evidence="2" id="KW-1185">Reference proteome</keyword>
<evidence type="ECO:0000313" key="1">
    <source>
        <dbReference type="EMBL" id="ODV77217.1"/>
    </source>
</evidence>
<name>A0A1E4SCG9_9ASCO</name>
<dbReference type="RefSeq" id="XP_020062339.1">
    <property type="nucleotide sequence ID" value="XM_020208336.1"/>
</dbReference>
<protein>
    <submittedName>
        <fullName evidence="1">Uncharacterized protein</fullName>
    </submittedName>
</protein>
<evidence type="ECO:0000313" key="2">
    <source>
        <dbReference type="Proteomes" id="UP000094285"/>
    </source>
</evidence>
<proteinExistence type="predicted"/>
<gene>
    <name evidence="1" type="ORF">CANTADRAFT_302114</name>
</gene>